<evidence type="ECO:0000313" key="3">
    <source>
        <dbReference type="Proteomes" id="UP001359485"/>
    </source>
</evidence>
<organism evidence="2 3">
    <name type="scientific">Polyplax serrata</name>
    <name type="common">Common mouse louse</name>
    <dbReference type="NCBI Taxonomy" id="468196"/>
    <lineage>
        <taxon>Eukaryota</taxon>
        <taxon>Metazoa</taxon>
        <taxon>Ecdysozoa</taxon>
        <taxon>Arthropoda</taxon>
        <taxon>Hexapoda</taxon>
        <taxon>Insecta</taxon>
        <taxon>Pterygota</taxon>
        <taxon>Neoptera</taxon>
        <taxon>Paraneoptera</taxon>
        <taxon>Psocodea</taxon>
        <taxon>Troctomorpha</taxon>
        <taxon>Phthiraptera</taxon>
        <taxon>Anoplura</taxon>
        <taxon>Polyplacidae</taxon>
        <taxon>Polyplax</taxon>
    </lineage>
</organism>
<feature type="region of interest" description="Disordered" evidence="1">
    <location>
        <begin position="1"/>
        <end position="30"/>
    </location>
</feature>
<proteinExistence type="predicted"/>
<accession>A0ABR1ASE1</accession>
<feature type="compositionally biased region" description="Acidic residues" evidence="1">
    <location>
        <begin position="8"/>
        <end position="19"/>
    </location>
</feature>
<gene>
    <name evidence="2" type="ORF">RUM44_009343</name>
</gene>
<name>A0ABR1ASE1_POLSC</name>
<protein>
    <submittedName>
        <fullName evidence="2">Uncharacterized protein</fullName>
    </submittedName>
</protein>
<evidence type="ECO:0000256" key="1">
    <source>
        <dbReference type="SAM" id="MobiDB-lite"/>
    </source>
</evidence>
<dbReference type="Proteomes" id="UP001359485">
    <property type="component" value="Unassembled WGS sequence"/>
</dbReference>
<dbReference type="EMBL" id="JAWJWF010000045">
    <property type="protein sequence ID" value="KAK6626866.1"/>
    <property type="molecule type" value="Genomic_DNA"/>
</dbReference>
<comment type="caution">
    <text evidence="2">The sequence shown here is derived from an EMBL/GenBank/DDBJ whole genome shotgun (WGS) entry which is preliminary data.</text>
</comment>
<keyword evidence="3" id="KW-1185">Reference proteome</keyword>
<reference evidence="2 3" key="1">
    <citation type="submission" date="2023-09" db="EMBL/GenBank/DDBJ databases">
        <title>Genomes of two closely related lineages of the louse Polyplax serrata with different host specificities.</title>
        <authorList>
            <person name="Martinu J."/>
            <person name="Tarabai H."/>
            <person name="Stefka J."/>
            <person name="Hypsa V."/>
        </authorList>
    </citation>
    <scope>NUCLEOTIDE SEQUENCE [LARGE SCALE GENOMIC DNA]</scope>
    <source>
        <strain evidence="2">98ZLc_SE</strain>
    </source>
</reference>
<evidence type="ECO:0000313" key="2">
    <source>
        <dbReference type="EMBL" id="KAK6626866.1"/>
    </source>
</evidence>
<sequence length="94" mass="10233">MSDLCRDDGDDAGDDDDDDITSRTSPGRMGPLAWHCLPPGIIVPAELFYYFCPCLTPAGNKKVTTVKPSTEFSAETDPENLNSINVKKSLSVRL</sequence>